<dbReference type="SUPFAM" id="SSF53850">
    <property type="entry name" value="Periplasmic binding protein-like II"/>
    <property type="match status" value="1"/>
</dbReference>
<evidence type="ECO:0000256" key="3">
    <source>
        <dbReference type="ARBA" id="ARBA00023125"/>
    </source>
</evidence>
<dbReference type="Pfam" id="PF03466">
    <property type="entry name" value="LysR_substrate"/>
    <property type="match status" value="1"/>
</dbReference>
<dbReference type="Gene3D" id="3.40.190.290">
    <property type="match status" value="1"/>
</dbReference>
<dbReference type="PANTHER" id="PTHR30126">
    <property type="entry name" value="HTH-TYPE TRANSCRIPTIONAL REGULATOR"/>
    <property type="match status" value="1"/>
</dbReference>
<dbReference type="SUPFAM" id="SSF46785">
    <property type="entry name" value="Winged helix' DNA-binding domain"/>
    <property type="match status" value="1"/>
</dbReference>
<dbReference type="InterPro" id="IPR005119">
    <property type="entry name" value="LysR_subst-bd"/>
</dbReference>
<comment type="caution">
    <text evidence="6">The sequence shown here is derived from an EMBL/GenBank/DDBJ whole genome shotgun (WGS) entry which is preliminary data.</text>
</comment>
<dbReference type="InterPro" id="IPR036390">
    <property type="entry name" value="WH_DNA-bd_sf"/>
</dbReference>
<sequence length="295" mass="30631">MRINPEHLVTFSVVAELGSVSRAGQALNLSQPAVSGQLRALQEQFGQPLYVRHGRGVALTEAGERLLPHAQAIARNLAEVAGQISGARQRPAAALRVGLSFALSEQASALVRRARTAGLHLRIVARPAGTLIEEVRAGRLGAALIVTSPQRAVEDLDLHRVGEDQLRLVTPPGHPLAGLGYVAPHALRGETLLWSARGSGVRRQAERLLDGVGLSASQGLELGSLWGVLAGVRAGDGVAIMPAGFVARDVQAGVVVSVGLEAPAVTVTHTLVTAPAALLSAEVRALAELLVAARP</sequence>
<evidence type="ECO:0000313" key="7">
    <source>
        <dbReference type="Proteomes" id="UP000644548"/>
    </source>
</evidence>
<dbReference type="EMBL" id="BMQN01000002">
    <property type="protein sequence ID" value="GGR90845.1"/>
    <property type="molecule type" value="Genomic_DNA"/>
</dbReference>
<proteinExistence type="inferred from homology"/>
<dbReference type="RefSeq" id="WP_189072737.1">
    <property type="nucleotide sequence ID" value="NZ_BMQN01000002.1"/>
</dbReference>
<evidence type="ECO:0000313" key="6">
    <source>
        <dbReference type="EMBL" id="GGR90845.1"/>
    </source>
</evidence>
<dbReference type="Proteomes" id="UP000644548">
    <property type="component" value="Unassembled WGS sequence"/>
</dbReference>
<keyword evidence="3" id="KW-0238">DNA-binding</keyword>
<keyword evidence="7" id="KW-1185">Reference proteome</keyword>
<feature type="domain" description="HTH lysR-type" evidence="5">
    <location>
        <begin position="3"/>
        <end position="60"/>
    </location>
</feature>
<dbReference type="InterPro" id="IPR036388">
    <property type="entry name" value="WH-like_DNA-bd_sf"/>
</dbReference>
<dbReference type="PROSITE" id="PS50931">
    <property type="entry name" value="HTH_LYSR"/>
    <property type="match status" value="1"/>
</dbReference>
<comment type="similarity">
    <text evidence="1">Belongs to the LysR transcriptional regulatory family.</text>
</comment>
<protein>
    <submittedName>
        <fullName evidence="6">Transcriptional regulator</fullName>
    </submittedName>
</protein>
<dbReference type="InterPro" id="IPR000847">
    <property type="entry name" value="LysR_HTH_N"/>
</dbReference>
<keyword evidence="2" id="KW-0805">Transcription regulation</keyword>
<dbReference type="Pfam" id="PF00126">
    <property type="entry name" value="HTH_1"/>
    <property type="match status" value="1"/>
</dbReference>
<dbReference type="CDD" id="cd05466">
    <property type="entry name" value="PBP2_LTTR_substrate"/>
    <property type="match status" value="1"/>
</dbReference>
<evidence type="ECO:0000259" key="5">
    <source>
        <dbReference type="PROSITE" id="PS50931"/>
    </source>
</evidence>
<dbReference type="PRINTS" id="PR00039">
    <property type="entry name" value="HTHLYSR"/>
</dbReference>
<evidence type="ECO:0000256" key="2">
    <source>
        <dbReference type="ARBA" id="ARBA00023015"/>
    </source>
</evidence>
<keyword evidence="4" id="KW-0804">Transcription</keyword>
<organism evidence="6 7">
    <name type="scientific">Deinococcus sedimenti</name>
    <dbReference type="NCBI Taxonomy" id="1867090"/>
    <lineage>
        <taxon>Bacteria</taxon>
        <taxon>Thermotogati</taxon>
        <taxon>Deinococcota</taxon>
        <taxon>Deinococci</taxon>
        <taxon>Deinococcales</taxon>
        <taxon>Deinococcaceae</taxon>
        <taxon>Deinococcus</taxon>
    </lineage>
</organism>
<evidence type="ECO:0000256" key="4">
    <source>
        <dbReference type="ARBA" id="ARBA00023163"/>
    </source>
</evidence>
<reference evidence="7" key="1">
    <citation type="journal article" date="2019" name="Int. J. Syst. Evol. Microbiol.">
        <title>The Global Catalogue of Microorganisms (GCM) 10K type strain sequencing project: providing services to taxonomists for standard genome sequencing and annotation.</title>
        <authorList>
            <consortium name="The Broad Institute Genomics Platform"/>
            <consortium name="The Broad Institute Genome Sequencing Center for Infectious Disease"/>
            <person name="Wu L."/>
            <person name="Ma J."/>
        </authorList>
    </citation>
    <scope>NUCLEOTIDE SEQUENCE [LARGE SCALE GENOMIC DNA]</scope>
    <source>
        <strain evidence="7">JCM 31405</strain>
    </source>
</reference>
<gene>
    <name evidence="6" type="ORF">GCM10008960_17390</name>
</gene>
<dbReference type="PANTHER" id="PTHR30126:SF40">
    <property type="entry name" value="HTH-TYPE TRANSCRIPTIONAL REGULATOR GLTR"/>
    <property type="match status" value="1"/>
</dbReference>
<accession>A0ABQ2S283</accession>
<evidence type="ECO:0000256" key="1">
    <source>
        <dbReference type="ARBA" id="ARBA00009437"/>
    </source>
</evidence>
<name>A0ABQ2S283_9DEIO</name>
<dbReference type="Gene3D" id="1.10.10.10">
    <property type="entry name" value="Winged helix-like DNA-binding domain superfamily/Winged helix DNA-binding domain"/>
    <property type="match status" value="1"/>
</dbReference>